<feature type="compositionally biased region" description="Low complexity" evidence="16">
    <location>
        <begin position="61"/>
        <end position="78"/>
    </location>
</feature>
<evidence type="ECO:0000256" key="9">
    <source>
        <dbReference type="ARBA" id="ARBA00022879"/>
    </source>
</evidence>
<reference evidence="18" key="1">
    <citation type="journal article" date="2024" name="Microbiome">
        <title>Substantial viral diversity in bats and rodents from East Africa: insights into evolution, recombination, and cocirculation.</title>
        <authorList>
            <person name="Wang D."/>
            <person name="Yang X."/>
            <person name="Ren Z."/>
            <person name="Hu B."/>
            <person name="Zhao H."/>
            <person name="Yang K."/>
            <person name="Shi P."/>
            <person name="Zhang Z."/>
            <person name="Feng Q."/>
            <person name="Nawenja C.V."/>
            <person name="Obanda V."/>
            <person name="Robert K."/>
            <person name="Nalikka B."/>
            <person name="Waruhiu C.N."/>
            <person name="Ochola G.O."/>
            <person name="Onyuok S.O."/>
            <person name="Ochieng H."/>
            <person name="Li B."/>
            <person name="Zhu Y."/>
            <person name="Si H."/>
            <person name="Yin J."/>
            <person name="Kristiansen K."/>
            <person name="Jin X."/>
            <person name="Xu X."/>
            <person name="Xiao M."/>
            <person name="Agwanda B."/>
            <person name="Ommeh S."/>
            <person name="Li J."/>
            <person name="Shi Z.L."/>
        </authorList>
    </citation>
    <scope>NUCLEOTIDE SEQUENCE</scope>
    <source>
        <strain evidence="18">4A/Kenya/RNAKID2276/2016</strain>
    </source>
</reference>
<evidence type="ECO:0000313" key="18">
    <source>
        <dbReference type="EMBL" id="XBH24236.1"/>
    </source>
</evidence>
<keyword evidence="14" id="KW-1160">Virus entry into host cell</keyword>
<evidence type="ECO:0000256" key="13">
    <source>
        <dbReference type="ARBA" id="ARBA00023180"/>
    </source>
</evidence>
<keyword evidence="11 17" id="KW-1133">Transmembrane helix</keyword>
<keyword evidence="7" id="KW-0946">Virion</keyword>
<comment type="similarity">
    <text evidence="15">Belongs to the paramyxoviruses hemagglutinin-neuraminidase family.</text>
</comment>
<dbReference type="GO" id="GO:0046718">
    <property type="term" value="P:symbiont entry into host cell"/>
    <property type="evidence" value="ECO:0007669"/>
    <property type="project" value="UniProtKB-KW"/>
</dbReference>
<evidence type="ECO:0000256" key="5">
    <source>
        <dbReference type="ARBA" id="ARBA00022692"/>
    </source>
</evidence>
<keyword evidence="4" id="KW-0945">Host-virus interaction</keyword>
<evidence type="ECO:0000256" key="7">
    <source>
        <dbReference type="ARBA" id="ARBA00022844"/>
    </source>
</evidence>
<evidence type="ECO:0000256" key="17">
    <source>
        <dbReference type="SAM" id="Phobius"/>
    </source>
</evidence>
<keyword evidence="6" id="KW-1161">Viral attachment to host cell</keyword>
<feature type="compositionally biased region" description="Basic and acidic residues" evidence="16">
    <location>
        <begin position="753"/>
        <end position="766"/>
    </location>
</feature>
<keyword evidence="10" id="KW-0735">Signal-anchor</keyword>
<evidence type="ECO:0000256" key="12">
    <source>
        <dbReference type="ARBA" id="ARBA00023136"/>
    </source>
</evidence>
<evidence type="ECO:0000256" key="15">
    <source>
        <dbReference type="RuleBase" id="RU004216"/>
    </source>
</evidence>
<evidence type="ECO:0000256" key="11">
    <source>
        <dbReference type="ARBA" id="ARBA00022989"/>
    </source>
</evidence>
<keyword evidence="13" id="KW-0325">Glycoprotein</keyword>
<dbReference type="GO" id="GO:0055036">
    <property type="term" value="C:virion membrane"/>
    <property type="evidence" value="ECO:0007669"/>
    <property type="project" value="UniProtKB-SubCell"/>
</dbReference>
<name>A0AAU7E3I5_9MONO</name>
<evidence type="ECO:0000256" key="2">
    <source>
        <dbReference type="ARBA" id="ARBA00004597"/>
    </source>
</evidence>
<sequence length="868" mass="95925">MAEYYKTGSIIKPPEVKIKKERDSNTDVLAYSSLVLGVLSVIVLIALNATNIVLSIKKDQGSTSSTPSGSGSSGSSSSRVDQIYNLIESDMLPKTNLINNVVSYQIPSSLNQIYTLIKRDVLLACTPKFDHEGDQCPISANPFHSGSFSLLSRNFLSRCPNPNDNIALRSDVQLVDFPSFIPGPTKPGGCTRDPSFAIGSKIFGYTHNVVPEGCEETHQTTQYVSIGRITDVNTELPYFETLTQWYIDDGLNRKTCTIVVVDEGAWIACVISAETDEQDYQTNGIGRVFLGYMDIYGRRKYWYLDESSIEFSHNFAAFYFSVGSGIVEDGKVYILAYGGLVAPISGNVMCHAPGCSNPSQATCDASNKPVSRGGRQMVNAIFSFDNDPTTTPAPKVKVLNPHSSWFGSRGRLINSAYETYAFIYIQSESWHSLPQIGMVTLDEDYDLYWVDNVATSRPGKGSCQFGNRCPHECVTGPYTDLYPLDSVYQFAVTVTLKSYTVNANPVIQVLSQNQVLYERELIGGNQSAQFTTTTCFKYTRSLWCLSIVALEPATVGSRQPVPFLYKLPLYCKSTTYNTGIIVPIFDKSNKTQFLETTELVPPEVPYPSADGSQVGKVPARTTITLPPTLLKPTTRPRATTPLASTTTAIRTTTSTTTKAKELLTTPEISDRDATPGSVPNTTEVKKTTKRDVQAVNNAESSNKTAYIATNMIRLQKRPIIDDVFSDTDLINQDKHVANKIKEMLIIPISGGRSDTKGNLDNNDQKRKITQSIRKQSHDKKTKIAETRPEGSKRAQSKNKNNMTITDASLENTGVLYKALSFLIPIQIDYYTNHVNNSEEHDYEDSYDSYDFNKIGAESPDIVFIENLG</sequence>
<keyword evidence="9 15" id="KW-0261">Viral envelope protein</keyword>
<feature type="transmembrane region" description="Helical" evidence="17">
    <location>
        <begin position="28"/>
        <end position="47"/>
    </location>
</feature>
<evidence type="ECO:0000256" key="8">
    <source>
        <dbReference type="ARBA" id="ARBA00022870"/>
    </source>
</evidence>
<dbReference type="GO" id="GO:0019031">
    <property type="term" value="C:viral envelope"/>
    <property type="evidence" value="ECO:0007669"/>
    <property type="project" value="UniProtKB-KW"/>
</dbReference>
<reference evidence="18" key="2">
    <citation type="submission" date="2024-02" db="EMBL/GenBank/DDBJ databases">
        <authorList>
            <person name="Hu B."/>
        </authorList>
    </citation>
    <scope>NUCLEOTIDE SEQUENCE</scope>
    <source>
        <strain evidence="18">4A/Kenya/RNAKID2276/2016</strain>
    </source>
</reference>
<evidence type="ECO:0000256" key="4">
    <source>
        <dbReference type="ARBA" id="ARBA00022581"/>
    </source>
</evidence>
<dbReference type="GO" id="GO:0019062">
    <property type="term" value="P:virion attachment to host cell"/>
    <property type="evidence" value="ECO:0007669"/>
    <property type="project" value="UniProtKB-KW"/>
</dbReference>
<keyword evidence="3 15" id="KW-0348">Hemagglutinin</keyword>
<dbReference type="Gene3D" id="2.120.10.10">
    <property type="match status" value="1"/>
</dbReference>
<keyword evidence="8" id="KW-1043">Host membrane</keyword>
<dbReference type="SUPFAM" id="SSF50939">
    <property type="entry name" value="Sialidases"/>
    <property type="match status" value="1"/>
</dbReference>
<feature type="region of interest" description="Disordered" evidence="16">
    <location>
        <begin position="751"/>
        <end position="804"/>
    </location>
</feature>
<dbReference type="InterPro" id="IPR000665">
    <property type="entry name" value="Hemagglutn/HN"/>
</dbReference>
<evidence type="ECO:0000256" key="1">
    <source>
        <dbReference type="ARBA" id="ARBA00004208"/>
    </source>
</evidence>
<feature type="compositionally biased region" description="Basic and acidic residues" evidence="16">
    <location>
        <begin position="781"/>
        <end position="792"/>
    </location>
</feature>
<dbReference type="Pfam" id="PF00423">
    <property type="entry name" value="HN"/>
    <property type="match status" value="1"/>
</dbReference>
<accession>A0AAU7E3I5</accession>
<dbReference type="InterPro" id="IPR036278">
    <property type="entry name" value="Sialidase_sf"/>
</dbReference>
<evidence type="ECO:0000256" key="6">
    <source>
        <dbReference type="ARBA" id="ARBA00022804"/>
    </source>
</evidence>
<proteinExistence type="inferred from homology"/>
<dbReference type="GO" id="GO:0033644">
    <property type="term" value="C:host cell membrane"/>
    <property type="evidence" value="ECO:0007669"/>
    <property type="project" value="UniProtKB-SubCell"/>
</dbReference>
<dbReference type="EMBL" id="PP712040">
    <property type="protein sequence ID" value="XBH24236.1"/>
    <property type="molecule type" value="Viral_cRNA"/>
</dbReference>
<evidence type="ECO:0000256" key="14">
    <source>
        <dbReference type="ARBA" id="ARBA00023296"/>
    </source>
</evidence>
<dbReference type="GO" id="GO:0046789">
    <property type="term" value="F:host cell surface receptor binding"/>
    <property type="evidence" value="ECO:0007669"/>
    <property type="project" value="InterPro"/>
</dbReference>
<comment type="subcellular location">
    <subcellularLocation>
        <location evidence="2">Host membrane</location>
        <topology evidence="2">Single-pass type II membrane protein</topology>
    </subcellularLocation>
    <subcellularLocation>
        <location evidence="1">Virion membrane</location>
        <topology evidence="1">Single-pass type II membrane protein</topology>
    </subcellularLocation>
</comment>
<feature type="region of interest" description="Disordered" evidence="16">
    <location>
        <begin position="668"/>
        <end position="689"/>
    </location>
</feature>
<evidence type="ECO:0000256" key="3">
    <source>
        <dbReference type="ARBA" id="ARBA00022546"/>
    </source>
</evidence>
<evidence type="ECO:0000256" key="16">
    <source>
        <dbReference type="SAM" id="MobiDB-lite"/>
    </source>
</evidence>
<keyword evidence="5 17" id="KW-0812">Transmembrane</keyword>
<evidence type="ECO:0000256" key="10">
    <source>
        <dbReference type="ARBA" id="ARBA00022968"/>
    </source>
</evidence>
<feature type="region of interest" description="Disordered" evidence="16">
    <location>
        <begin position="59"/>
        <end position="78"/>
    </location>
</feature>
<keyword evidence="12 17" id="KW-0472">Membrane</keyword>
<protein>
    <submittedName>
        <fullName evidence="18">Hemagglutinin-neuraminidase</fullName>
    </submittedName>
</protein>
<organism evidence="18">
    <name type="scientific">Mus rat paramyxovirus</name>
    <dbReference type="NCBI Taxonomy" id="3141895"/>
    <lineage>
        <taxon>Viruses</taxon>
        <taxon>Riboviria</taxon>
        <taxon>Orthornavirae</taxon>
        <taxon>Negarnaviricota</taxon>
        <taxon>Haploviricotina</taxon>
        <taxon>Monjiviricetes</taxon>
        <taxon>Mononegavirales</taxon>
        <taxon>Paramyxoviridae</taxon>
    </lineage>
</organism>